<evidence type="ECO:0000313" key="2">
    <source>
        <dbReference type="EMBL" id="GJJ10743.1"/>
    </source>
</evidence>
<name>A0AAV5AB88_9AGAM</name>
<feature type="transmembrane region" description="Helical" evidence="1">
    <location>
        <begin position="62"/>
        <end position="82"/>
    </location>
</feature>
<feature type="transmembrane region" description="Helical" evidence="1">
    <location>
        <begin position="31"/>
        <end position="50"/>
    </location>
</feature>
<keyword evidence="1" id="KW-0812">Transmembrane</keyword>
<gene>
    <name evidence="2" type="ORF">Clacol_004970</name>
</gene>
<organism evidence="2 3">
    <name type="scientific">Clathrus columnatus</name>
    <dbReference type="NCBI Taxonomy" id="1419009"/>
    <lineage>
        <taxon>Eukaryota</taxon>
        <taxon>Fungi</taxon>
        <taxon>Dikarya</taxon>
        <taxon>Basidiomycota</taxon>
        <taxon>Agaricomycotina</taxon>
        <taxon>Agaricomycetes</taxon>
        <taxon>Phallomycetidae</taxon>
        <taxon>Phallales</taxon>
        <taxon>Clathraceae</taxon>
        <taxon>Clathrus</taxon>
    </lineage>
</organism>
<dbReference type="EMBL" id="BPWL01000005">
    <property type="protein sequence ID" value="GJJ10743.1"/>
    <property type="molecule type" value="Genomic_DNA"/>
</dbReference>
<keyword evidence="1" id="KW-0472">Membrane</keyword>
<sequence>MLHSRSMGQGEWDPATGACIFVHTERNLPNFMVTTCTDLILLAIMLSKIWQKRKAGALWKLGVFWVAGATVGELPGIILTFLDYNDAMNLLFQPISALTM</sequence>
<evidence type="ECO:0000256" key="1">
    <source>
        <dbReference type="SAM" id="Phobius"/>
    </source>
</evidence>
<dbReference type="AlphaFoldDB" id="A0AAV5AB88"/>
<reference evidence="2" key="1">
    <citation type="submission" date="2021-10" db="EMBL/GenBank/DDBJ databases">
        <title>De novo Genome Assembly of Clathrus columnatus (Basidiomycota, Fungi) Using Illumina and Nanopore Sequence Data.</title>
        <authorList>
            <person name="Ogiso-Tanaka E."/>
            <person name="Itagaki H."/>
            <person name="Hosoya T."/>
            <person name="Hosaka K."/>
        </authorList>
    </citation>
    <scope>NUCLEOTIDE SEQUENCE</scope>
    <source>
        <strain evidence="2">MO-923</strain>
    </source>
</reference>
<comment type="caution">
    <text evidence="2">The sequence shown here is derived from an EMBL/GenBank/DDBJ whole genome shotgun (WGS) entry which is preliminary data.</text>
</comment>
<keyword evidence="1" id="KW-1133">Transmembrane helix</keyword>
<keyword evidence="3" id="KW-1185">Reference proteome</keyword>
<dbReference type="Proteomes" id="UP001050691">
    <property type="component" value="Unassembled WGS sequence"/>
</dbReference>
<accession>A0AAV5AB88</accession>
<evidence type="ECO:0000313" key="3">
    <source>
        <dbReference type="Proteomes" id="UP001050691"/>
    </source>
</evidence>
<proteinExistence type="predicted"/>
<protein>
    <submittedName>
        <fullName evidence="2">Uncharacterized protein</fullName>
    </submittedName>
</protein>